<keyword evidence="1" id="KW-0813">Transport</keyword>
<dbReference type="PANTHER" id="PTHR47738:SF1">
    <property type="entry name" value="NITROGEN REGULATORY PROTEIN"/>
    <property type="match status" value="1"/>
</dbReference>
<evidence type="ECO:0000259" key="6">
    <source>
        <dbReference type="PROSITE" id="PS51094"/>
    </source>
</evidence>
<dbReference type="GO" id="GO:0008982">
    <property type="term" value="F:protein-N(PI)-phosphohistidine-sugar phosphotransferase activity"/>
    <property type="evidence" value="ECO:0007669"/>
    <property type="project" value="InterPro"/>
</dbReference>
<dbReference type="Proteomes" id="UP000051264">
    <property type="component" value="Unassembled WGS sequence"/>
</dbReference>
<evidence type="ECO:0000313" key="8">
    <source>
        <dbReference type="Proteomes" id="UP000051264"/>
    </source>
</evidence>
<feature type="domain" description="PTS EIIA type-2" evidence="6">
    <location>
        <begin position="2"/>
        <end position="148"/>
    </location>
</feature>
<keyword evidence="4 7" id="KW-0808">Transferase</keyword>
<name>A0A0R1RX42_9LACO</name>
<evidence type="ECO:0000256" key="1">
    <source>
        <dbReference type="ARBA" id="ARBA00022448"/>
    </source>
</evidence>
<accession>A0A0R1RX42</accession>
<keyword evidence="3" id="KW-0762">Sugar transport</keyword>
<evidence type="ECO:0000256" key="4">
    <source>
        <dbReference type="ARBA" id="ARBA00022679"/>
    </source>
</evidence>
<organism evidence="7 8">
    <name type="scientific">Latilactobacillus fuchuensis DSM 14340 = JCM 11249</name>
    <dbReference type="NCBI Taxonomy" id="1423747"/>
    <lineage>
        <taxon>Bacteria</taxon>
        <taxon>Bacillati</taxon>
        <taxon>Bacillota</taxon>
        <taxon>Bacilli</taxon>
        <taxon>Lactobacillales</taxon>
        <taxon>Lactobacillaceae</taxon>
        <taxon>Latilactobacillus</taxon>
    </lineage>
</organism>
<dbReference type="STRING" id="1423747.FC69_GL000569"/>
<dbReference type="eggNOG" id="COG1762">
    <property type="taxonomic scope" value="Bacteria"/>
</dbReference>
<proteinExistence type="predicted"/>
<dbReference type="InterPro" id="IPR016152">
    <property type="entry name" value="PTrfase/Anion_transptr"/>
</dbReference>
<reference evidence="7 8" key="1">
    <citation type="journal article" date="2015" name="Genome Announc.">
        <title>Expanding the biotechnology potential of lactobacilli through comparative genomics of 213 strains and associated genera.</title>
        <authorList>
            <person name="Sun Z."/>
            <person name="Harris H.M."/>
            <person name="McCann A."/>
            <person name="Guo C."/>
            <person name="Argimon S."/>
            <person name="Zhang W."/>
            <person name="Yang X."/>
            <person name="Jeffery I.B."/>
            <person name="Cooney J.C."/>
            <person name="Kagawa T.F."/>
            <person name="Liu W."/>
            <person name="Song Y."/>
            <person name="Salvetti E."/>
            <person name="Wrobel A."/>
            <person name="Rasinkangas P."/>
            <person name="Parkhill J."/>
            <person name="Rea M.C."/>
            <person name="O'Sullivan O."/>
            <person name="Ritari J."/>
            <person name="Douillard F.P."/>
            <person name="Paul Ross R."/>
            <person name="Yang R."/>
            <person name="Briner A.E."/>
            <person name="Felis G.E."/>
            <person name="de Vos W.M."/>
            <person name="Barrangou R."/>
            <person name="Klaenhammer T.R."/>
            <person name="Caufield P.W."/>
            <person name="Cui Y."/>
            <person name="Zhang H."/>
            <person name="O'Toole P.W."/>
        </authorList>
    </citation>
    <scope>NUCLEOTIDE SEQUENCE [LARGE SCALE GENOMIC DNA]</scope>
    <source>
        <strain evidence="7 8">DSM 14340</strain>
    </source>
</reference>
<protein>
    <submittedName>
        <fullName evidence="7">Phosphoenolpyruvate-dependent sugar phosphotransferase system, EIIA 2 family protein</fullName>
    </submittedName>
</protein>
<dbReference type="GO" id="GO:0016020">
    <property type="term" value="C:membrane"/>
    <property type="evidence" value="ECO:0007669"/>
    <property type="project" value="InterPro"/>
</dbReference>
<gene>
    <name evidence="7" type="ORF">FC69_GL000569</name>
</gene>
<dbReference type="RefSeq" id="WP_025083055.1">
    <property type="nucleotide sequence ID" value="NZ_AZEX01000015.1"/>
</dbReference>
<sequence length="152" mass="16467">MQEFDVQNIFTDQVVTGDKTAALDQMAQLLATQNGLNQAELAAGFQAREAESTTGFGNGVAIPHAKLAGLKQPVVGLVTFEAGVNWASLDDQPVNIAIALIMPLDDPNKTHLKVLSKFARKLMDDEFIGDLQANRHDAQGLYTLINNTIDFN</sequence>
<dbReference type="InterPro" id="IPR004715">
    <property type="entry name" value="PTS_IIA_fruc"/>
</dbReference>
<dbReference type="PROSITE" id="PS51094">
    <property type="entry name" value="PTS_EIIA_TYPE_2"/>
    <property type="match status" value="1"/>
</dbReference>
<comment type="caution">
    <text evidence="7">The sequence shown here is derived from an EMBL/GenBank/DDBJ whole genome shotgun (WGS) entry which is preliminary data.</text>
</comment>
<dbReference type="Pfam" id="PF00359">
    <property type="entry name" value="PTS_EIIA_2"/>
    <property type="match status" value="1"/>
</dbReference>
<dbReference type="PROSITE" id="PS00372">
    <property type="entry name" value="PTS_EIIA_TYPE_2_HIS"/>
    <property type="match status" value="1"/>
</dbReference>
<keyword evidence="2" id="KW-0597">Phosphoprotein</keyword>
<dbReference type="Gene3D" id="3.40.930.10">
    <property type="entry name" value="Mannitol-specific EII, Chain A"/>
    <property type="match status" value="1"/>
</dbReference>
<dbReference type="NCBIfam" id="TIGR00848">
    <property type="entry name" value="fruA"/>
    <property type="match status" value="1"/>
</dbReference>
<keyword evidence="5" id="KW-0598">Phosphotransferase system</keyword>
<dbReference type="GO" id="GO:0030295">
    <property type="term" value="F:protein kinase activator activity"/>
    <property type="evidence" value="ECO:0007669"/>
    <property type="project" value="TreeGrafter"/>
</dbReference>
<evidence type="ECO:0000256" key="5">
    <source>
        <dbReference type="ARBA" id="ARBA00022683"/>
    </source>
</evidence>
<dbReference type="OrthoDB" id="95460at2"/>
<dbReference type="AlphaFoldDB" id="A0A0R1RX42"/>
<evidence type="ECO:0000256" key="3">
    <source>
        <dbReference type="ARBA" id="ARBA00022597"/>
    </source>
</evidence>
<dbReference type="EMBL" id="AZEX01000015">
    <property type="protein sequence ID" value="KRL61600.1"/>
    <property type="molecule type" value="Genomic_DNA"/>
</dbReference>
<dbReference type="PANTHER" id="PTHR47738">
    <property type="entry name" value="PTS SYSTEM FRUCTOSE-LIKE EIIA COMPONENT-RELATED"/>
    <property type="match status" value="1"/>
</dbReference>
<keyword evidence="7" id="KW-0670">Pyruvate</keyword>
<dbReference type="CDD" id="cd00211">
    <property type="entry name" value="PTS_IIA_fru"/>
    <property type="match status" value="1"/>
</dbReference>
<evidence type="ECO:0000313" key="7">
    <source>
        <dbReference type="EMBL" id="KRL61600.1"/>
    </source>
</evidence>
<dbReference type="SUPFAM" id="SSF55804">
    <property type="entry name" value="Phoshotransferase/anion transport protein"/>
    <property type="match status" value="1"/>
</dbReference>
<evidence type="ECO:0000256" key="2">
    <source>
        <dbReference type="ARBA" id="ARBA00022553"/>
    </source>
</evidence>
<dbReference type="GO" id="GO:0009401">
    <property type="term" value="P:phosphoenolpyruvate-dependent sugar phosphotransferase system"/>
    <property type="evidence" value="ECO:0007669"/>
    <property type="project" value="UniProtKB-KW"/>
</dbReference>
<dbReference type="PATRIC" id="fig|1423747.3.peg.582"/>
<dbReference type="InterPro" id="IPR051541">
    <property type="entry name" value="PTS_SugarTrans_NitroReg"/>
</dbReference>
<dbReference type="InterPro" id="IPR002178">
    <property type="entry name" value="PTS_EIIA_type-2_dom"/>
</dbReference>